<gene>
    <name evidence="1" type="primary">AVEN_128190_1</name>
    <name evidence="1" type="ORF">NPIL_427781</name>
</gene>
<keyword evidence="2" id="KW-1185">Reference proteome</keyword>
<comment type="caution">
    <text evidence="1">The sequence shown here is derived from an EMBL/GenBank/DDBJ whole genome shotgun (WGS) entry which is preliminary data.</text>
</comment>
<dbReference type="OrthoDB" id="6418170at2759"/>
<name>A0A8X6P903_NEPPI</name>
<dbReference type="EMBL" id="BMAW01113437">
    <property type="protein sequence ID" value="GFT57149.1"/>
    <property type="molecule type" value="Genomic_DNA"/>
</dbReference>
<dbReference type="Proteomes" id="UP000887013">
    <property type="component" value="Unassembled WGS sequence"/>
</dbReference>
<accession>A0A8X6P903</accession>
<evidence type="ECO:0000313" key="2">
    <source>
        <dbReference type="Proteomes" id="UP000887013"/>
    </source>
</evidence>
<evidence type="ECO:0000313" key="1">
    <source>
        <dbReference type="EMBL" id="GFT57149.1"/>
    </source>
</evidence>
<protein>
    <submittedName>
        <fullName evidence="1">Uncharacterized protein</fullName>
    </submittedName>
</protein>
<proteinExistence type="predicted"/>
<sequence>MGEQWGSTLEKNRPVFYLKCHCFIVTVRTAFHIIKHNGRRSMLTVGHGSSAFREFVLCKYIYVAQDCGHDADEFLQEHLDRITSPLLHEHCAHYTYGDGTCTSVANNLRPPLIPLLILTLSFSLGRILQRFSTPDAVNG</sequence>
<reference evidence="1" key="1">
    <citation type="submission" date="2020-08" db="EMBL/GenBank/DDBJ databases">
        <title>Multicomponent nature underlies the extraordinary mechanical properties of spider dragline silk.</title>
        <authorList>
            <person name="Kono N."/>
            <person name="Nakamura H."/>
            <person name="Mori M."/>
            <person name="Yoshida Y."/>
            <person name="Ohtoshi R."/>
            <person name="Malay A.D."/>
            <person name="Moran D.A.P."/>
            <person name="Tomita M."/>
            <person name="Numata K."/>
            <person name="Arakawa K."/>
        </authorList>
    </citation>
    <scope>NUCLEOTIDE SEQUENCE</scope>
</reference>
<dbReference type="AlphaFoldDB" id="A0A8X6P903"/>
<organism evidence="1 2">
    <name type="scientific">Nephila pilipes</name>
    <name type="common">Giant wood spider</name>
    <name type="synonym">Nephila maculata</name>
    <dbReference type="NCBI Taxonomy" id="299642"/>
    <lineage>
        <taxon>Eukaryota</taxon>
        <taxon>Metazoa</taxon>
        <taxon>Ecdysozoa</taxon>
        <taxon>Arthropoda</taxon>
        <taxon>Chelicerata</taxon>
        <taxon>Arachnida</taxon>
        <taxon>Araneae</taxon>
        <taxon>Araneomorphae</taxon>
        <taxon>Entelegynae</taxon>
        <taxon>Araneoidea</taxon>
        <taxon>Nephilidae</taxon>
        <taxon>Nephila</taxon>
    </lineage>
</organism>